<dbReference type="GO" id="GO:0004888">
    <property type="term" value="F:transmembrane signaling receptor activity"/>
    <property type="evidence" value="ECO:0007669"/>
    <property type="project" value="TreeGrafter"/>
</dbReference>
<dbReference type="CDD" id="cd12913">
    <property type="entry name" value="PDC1_MCP_like"/>
    <property type="match status" value="1"/>
</dbReference>
<dbReference type="EMBL" id="VLKH01000002">
    <property type="protein sequence ID" value="TWH82738.1"/>
    <property type="molecule type" value="Genomic_DNA"/>
</dbReference>
<dbReference type="PROSITE" id="PS50885">
    <property type="entry name" value="HAMP"/>
    <property type="match status" value="1"/>
</dbReference>
<keyword evidence="2" id="KW-1003">Cell membrane</keyword>
<dbReference type="GO" id="GO:0007165">
    <property type="term" value="P:signal transduction"/>
    <property type="evidence" value="ECO:0007669"/>
    <property type="project" value="UniProtKB-KW"/>
</dbReference>
<reference evidence="12 13" key="1">
    <citation type="submission" date="2019-07" db="EMBL/GenBank/DDBJ databases">
        <title>Genomic Encyclopedia of Type Strains, Phase I: the one thousand microbial genomes (KMG-I) project.</title>
        <authorList>
            <person name="Kyrpides N."/>
        </authorList>
    </citation>
    <scope>NUCLEOTIDE SEQUENCE [LARGE SCALE GENOMIC DNA]</scope>
    <source>
        <strain evidence="12 13">DSM 13558</strain>
    </source>
</reference>
<dbReference type="AlphaFoldDB" id="A0A562JHR5"/>
<keyword evidence="4 9" id="KW-0812">Transmembrane</keyword>
<dbReference type="Gene3D" id="3.30.450.20">
    <property type="entry name" value="PAS domain"/>
    <property type="match status" value="2"/>
</dbReference>
<evidence type="ECO:0000259" key="10">
    <source>
        <dbReference type="PROSITE" id="PS50111"/>
    </source>
</evidence>
<dbReference type="PROSITE" id="PS50111">
    <property type="entry name" value="CHEMOTAXIS_TRANSDUC_2"/>
    <property type="match status" value="1"/>
</dbReference>
<protein>
    <submittedName>
        <fullName evidence="12">Methyl-accepting chemotaxis protein</fullName>
    </submittedName>
</protein>
<dbReference type="PANTHER" id="PTHR43531:SF11">
    <property type="entry name" value="METHYL-ACCEPTING CHEMOTAXIS PROTEIN 3"/>
    <property type="match status" value="1"/>
</dbReference>
<dbReference type="InterPro" id="IPR029151">
    <property type="entry name" value="Sensor-like_sf"/>
</dbReference>
<feature type="transmembrane region" description="Helical" evidence="9">
    <location>
        <begin position="299"/>
        <end position="323"/>
    </location>
</feature>
<comment type="similarity">
    <text evidence="7">Belongs to the methyl-accepting chemotaxis (MCP) protein family.</text>
</comment>
<dbReference type="InterPro" id="IPR033479">
    <property type="entry name" value="dCache_1"/>
</dbReference>
<sequence>MVRNRNLLAKILLFIGVPVIIAFCATAVFILQKVGDSVSDLTQRELASKSETASYQVSEFFTKHLSIAEQMSTNSQIEKVFEETVPGKIITEVKSFADAKKTMVNVQETDPKNIVVSWIADADSSQLTQSDGYLISEGWDMKSRPWYAPVTEKQSVVLTDPYQDTVTGNIIVSAICPVYEEDTKEFLGVVGIDFSIENIGLLMKEYKLGETGFYILATSNGQVIYHPVEEYINKSISETDMSENIKNAIENNESGQIEYESQSEKTHGYVSNVGDTGWVVATGLPDKEFNKTFNSVRNAILISFGLAIIIIFALIVLIAMGIVKPLKKLRGVANEIADGNLNVQMDIQSRDEIGQVADAIEKTVIRLSKYIDYITEISEALNTFAKGDMCITLTQDYAGEFAPIKRALNDISLSLSNSLSAINISAEQVNEGASQVADGAQALSSGATEQASSIEQLSASINEIYESANKNAENVYAASKYADETVHEVEDSNNYMEKMLLAMNEIETTSNEISKITKAIEDIAFQTNILALNAAIEASRAGNAGRGFAVVADEVRNLAAKSAEAAKNTVSLIEKSISSVKEGSGIAQNTAKSLEIVSTKTKYVKDIISEIDNASQAQASSISEINKGIEQISAIIQNNAATAEESSASSEELSAQAAALKDEVSKFKLLSE</sequence>
<keyword evidence="13" id="KW-1185">Reference proteome</keyword>
<keyword evidence="5 9" id="KW-1133">Transmembrane helix</keyword>
<dbReference type="CDD" id="cd12912">
    <property type="entry name" value="PDC2_MCP_like"/>
    <property type="match status" value="1"/>
</dbReference>
<dbReference type="OrthoDB" id="1704841at2"/>
<dbReference type="GO" id="GO:0006935">
    <property type="term" value="P:chemotaxis"/>
    <property type="evidence" value="ECO:0007669"/>
    <property type="project" value="UniProtKB-KW"/>
</dbReference>
<evidence type="ECO:0000313" key="13">
    <source>
        <dbReference type="Proteomes" id="UP000315343"/>
    </source>
</evidence>
<dbReference type="PANTHER" id="PTHR43531">
    <property type="entry name" value="PROTEIN ICFG"/>
    <property type="match status" value="1"/>
</dbReference>
<dbReference type="Proteomes" id="UP000315343">
    <property type="component" value="Unassembled WGS sequence"/>
</dbReference>
<dbReference type="Pfam" id="PF02743">
    <property type="entry name" value="dCache_1"/>
    <property type="match status" value="1"/>
</dbReference>
<dbReference type="Gene3D" id="1.10.287.950">
    <property type="entry name" value="Methyl-accepting chemotaxis protein"/>
    <property type="match status" value="1"/>
</dbReference>
<dbReference type="Pfam" id="PF00672">
    <property type="entry name" value="HAMP"/>
    <property type="match status" value="1"/>
</dbReference>
<keyword evidence="8" id="KW-0807">Transducer</keyword>
<evidence type="ECO:0000256" key="5">
    <source>
        <dbReference type="ARBA" id="ARBA00022989"/>
    </source>
</evidence>
<dbReference type="SMART" id="SM00304">
    <property type="entry name" value="HAMP"/>
    <property type="match status" value="1"/>
</dbReference>
<dbReference type="SMART" id="SM00283">
    <property type="entry name" value="MA"/>
    <property type="match status" value="1"/>
</dbReference>
<feature type="transmembrane region" description="Helical" evidence="9">
    <location>
        <begin position="7"/>
        <end position="31"/>
    </location>
</feature>
<evidence type="ECO:0000256" key="4">
    <source>
        <dbReference type="ARBA" id="ARBA00022692"/>
    </source>
</evidence>
<dbReference type="CDD" id="cd06225">
    <property type="entry name" value="HAMP"/>
    <property type="match status" value="1"/>
</dbReference>
<comment type="subcellular location">
    <subcellularLocation>
        <location evidence="1">Cell membrane</location>
        <topology evidence="1">Multi-pass membrane protein</topology>
    </subcellularLocation>
</comment>
<dbReference type="Gene3D" id="1.10.8.500">
    <property type="entry name" value="HAMP domain in histidine kinase"/>
    <property type="match status" value="1"/>
</dbReference>
<keyword evidence="3" id="KW-0145">Chemotaxis</keyword>
<dbReference type="InterPro" id="IPR004089">
    <property type="entry name" value="MCPsignal_dom"/>
</dbReference>
<evidence type="ECO:0000256" key="1">
    <source>
        <dbReference type="ARBA" id="ARBA00004651"/>
    </source>
</evidence>
<dbReference type="RefSeq" id="WP_145080847.1">
    <property type="nucleotide sequence ID" value="NZ_JBCFAR010000001.1"/>
</dbReference>
<comment type="caution">
    <text evidence="12">The sequence shown here is derived from an EMBL/GenBank/DDBJ whole genome shotgun (WGS) entry which is preliminary data.</text>
</comment>
<keyword evidence="6 9" id="KW-0472">Membrane</keyword>
<evidence type="ECO:0000313" key="12">
    <source>
        <dbReference type="EMBL" id="TWH82738.1"/>
    </source>
</evidence>
<evidence type="ECO:0000256" key="2">
    <source>
        <dbReference type="ARBA" id="ARBA00022475"/>
    </source>
</evidence>
<gene>
    <name evidence="12" type="ORF">LY60_01044</name>
</gene>
<feature type="domain" description="Methyl-accepting transducer" evidence="10">
    <location>
        <begin position="425"/>
        <end position="654"/>
    </location>
</feature>
<proteinExistence type="inferred from homology"/>
<evidence type="ECO:0000256" key="8">
    <source>
        <dbReference type="PROSITE-ProRule" id="PRU00284"/>
    </source>
</evidence>
<dbReference type="Pfam" id="PF00015">
    <property type="entry name" value="MCPsignal"/>
    <property type="match status" value="1"/>
</dbReference>
<evidence type="ECO:0000259" key="11">
    <source>
        <dbReference type="PROSITE" id="PS50885"/>
    </source>
</evidence>
<name>A0A562JHR5_9FIRM</name>
<evidence type="ECO:0000256" key="7">
    <source>
        <dbReference type="ARBA" id="ARBA00029447"/>
    </source>
</evidence>
<dbReference type="SUPFAM" id="SSF103190">
    <property type="entry name" value="Sensory domain-like"/>
    <property type="match status" value="1"/>
</dbReference>
<dbReference type="InterPro" id="IPR003660">
    <property type="entry name" value="HAMP_dom"/>
</dbReference>
<dbReference type="SUPFAM" id="SSF58104">
    <property type="entry name" value="Methyl-accepting chemotaxis protein (MCP) signaling domain"/>
    <property type="match status" value="1"/>
</dbReference>
<evidence type="ECO:0000256" key="3">
    <source>
        <dbReference type="ARBA" id="ARBA00022500"/>
    </source>
</evidence>
<organism evidence="12 13">
    <name type="scientific">Sedimentibacter saalensis</name>
    <dbReference type="NCBI Taxonomy" id="130788"/>
    <lineage>
        <taxon>Bacteria</taxon>
        <taxon>Bacillati</taxon>
        <taxon>Bacillota</taxon>
        <taxon>Tissierellia</taxon>
        <taxon>Sedimentibacter</taxon>
    </lineage>
</organism>
<dbReference type="GO" id="GO:0005886">
    <property type="term" value="C:plasma membrane"/>
    <property type="evidence" value="ECO:0007669"/>
    <property type="project" value="UniProtKB-SubCell"/>
</dbReference>
<evidence type="ECO:0000256" key="9">
    <source>
        <dbReference type="SAM" id="Phobius"/>
    </source>
</evidence>
<accession>A0A562JHR5</accession>
<dbReference type="InterPro" id="IPR051310">
    <property type="entry name" value="MCP_chemotaxis"/>
</dbReference>
<feature type="domain" description="HAMP" evidence="11">
    <location>
        <begin position="320"/>
        <end position="372"/>
    </location>
</feature>
<evidence type="ECO:0000256" key="6">
    <source>
        <dbReference type="ARBA" id="ARBA00023136"/>
    </source>
</evidence>